<feature type="transmembrane region" description="Helical" evidence="5">
    <location>
        <begin position="376"/>
        <end position="397"/>
    </location>
</feature>
<evidence type="ECO:0000256" key="3">
    <source>
        <dbReference type="ARBA" id="ARBA00022989"/>
    </source>
</evidence>
<organism evidence="7 8">
    <name type="scientific">Byssochlamys spectabilis (strain No. 5 / NBRC 109023)</name>
    <name type="common">Paecilomyces variotii</name>
    <dbReference type="NCBI Taxonomy" id="1356009"/>
    <lineage>
        <taxon>Eukaryota</taxon>
        <taxon>Fungi</taxon>
        <taxon>Dikarya</taxon>
        <taxon>Ascomycota</taxon>
        <taxon>Pezizomycotina</taxon>
        <taxon>Eurotiomycetes</taxon>
        <taxon>Eurotiomycetidae</taxon>
        <taxon>Eurotiales</taxon>
        <taxon>Thermoascaceae</taxon>
        <taxon>Paecilomyces</taxon>
    </lineage>
</organism>
<gene>
    <name evidence="7" type="ORF">PVAR5_8240</name>
</gene>
<keyword evidence="8" id="KW-1185">Reference proteome</keyword>
<dbReference type="Gene3D" id="1.20.1250.20">
    <property type="entry name" value="MFS general substrate transporter like domains"/>
    <property type="match status" value="1"/>
</dbReference>
<evidence type="ECO:0000256" key="1">
    <source>
        <dbReference type="ARBA" id="ARBA00004141"/>
    </source>
</evidence>
<dbReference type="PANTHER" id="PTHR23502">
    <property type="entry name" value="MAJOR FACILITATOR SUPERFAMILY"/>
    <property type="match status" value="1"/>
</dbReference>
<feature type="transmembrane region" description="Helical" evidence="5">
    <location>
        <begin position="409"/>
        <end position="426"/>
    </location>
</feature>
<feature type="transmembrane region" description="Helical" evidence="5">
    <location>
        <begin position="170"/>
        <end position="193"/>
    </location>
</feature>
<dbReference type="PROSITE" id="PS50850">
    <property type="entry name" value="MFS"/>
    <property type="match status" value="1"/>
</dbReference>
<dbReference type="eggNOG" id="KOG0255">
    <property type="taxonomic scope" value="Eukaryota"/>
</dbReference>
<dbReference type="InParanoid" id="V5I5R0"/>
<keyword evidence="4 5" id="KW-0472">Membrane</keyword>
<comment type="caution">
    <text evidence="7">The sequence shown here is derived from an EMBL/GenBank/DDBJ whole genome shotgun (WGS) entry which is preliminary data.</text>
</comment>
<dbReference type="InterPro" id="IPR036259">
    <property type="entry name" value="MFS_trans_sf"/>
</dbReference>
<dbReference type="Proteomes" id="UP000018001">
    <property type="component" value="Unassembled WGS sequence"/>
</dbReference>
<feature type="transmembrane region" description="Helical" evidence="5">
    <location>
        <begin position="84"/>
        <end position="102"/>
    </location>
</feature>
<dbReference type="HOGENOM" id="CLU_008455_13_7_1"/>
<keyword evidence="3 5" id="KW-1133">Transmembrane helix</keyword>
<evidence type="ECO:0000256" key="2">
    <source>
        <dbReference type="ARBA" id="ARBA00022692"/>
    </source>
</evidence>
<dbReference type="GO" id="GO:0022857">
    <property type="term" value="F:transmembrane transporter activity"/>
    <property type="evidence" value="ECO:0007669"/>
    <property type="project" value="InterPro"/>
</dbReference>
<feature type="transmembrane region" description="Helical" evidence="5">
    <location>
        <begin position="199"/>
        <end position="218"/>
    </location>
</feature>
<evidence type="ECO:0000259" key="6">
    <source>
        <dbReference type="PROSITE" id="PS50850"/>
    </source>
</evidence>
<evidence type="ECO:0000256" key="5">
    <source>
        <dbReference type="SAM" id="Phobius"/>
    </source>
</evidence>
<accession>V5I5R0</accession>
<dbReference type="OrthoDB" id="268400at2759"/>
<dbReference type="SUPFAM" id="SSF103473">
    <property type="entry name" value="MFS general substrate transporter"/>
    <property type="match status" value="1"/>
</dbReference>
<evidence type="ECO:0000313" key="8">
    <source>
        <dbReference type="Proteomes" id="UP000018001"/>
    </source>
</evidence>
<name>V5I5R0_BYSSN</name>
<dbReference type="InterPro" id="IPR020846">
    <property type="entry name" value="MFS_dom"/>
</dbReference>
<dbReference type="EMBL" id="BAUL01000302">
    <property type="protein sequence ID" value="GAD99525.1"/>
    <property type="molecule type" value="Genomic_DNA"/>
</dbReference>
<dbReference type="AlphaFoldDB" id="V5I5R0"/>
<protein>
    <recommendedName>
        <fullName evidence="6">Major facilitator superfamily (MFS) profile domain-containing protein</fullName>
    </recommendedName>
</protein>
<dbReference type="GO" id="GO:0005886">
    <property type="term" value="C:plasma membrane"/>
    <property type="evidence" value="ECO:0007669"/>
    <property type="project" value="TreeGrafter"/>
</dbReference>
<dbReference type="Pfam" id="PF07690">
    <property type="entry name" value="MFS_1"/>
    <property type="match status" value="1"/>
</dbReference>
<dbReference type="InterPro" id="IPR011701">
    <property type="entry name" value="MFS"/>
</dbReference>
<comment type="subcellular location">
    <subcellularLocation>
        <location evidence="1">Membrane</location>
        <topology evidence="1">Multi-pass membrane protein</topology>
    </subcellularLocation>
</comment>
<feature type="transmembrane region" description="Helical" evidence="5">
    <location>
        <begin position="46"/>
        <end position="64"/>
    </location>
</feature>
<feature type="transmembrane region" description="Helical" evidence="5">
    <location>
        <begin position="140"/>
        <end position="158"/>
    </location>
</feature>
<keyword evidence="2 5" id="KW-0812">Transmembrane</keyword>
<evidence type="ECO:0000256" key="4">
    <source>
        <dbReference type="ARBA" id="ARBA00023136"/>
    </source>
</evidence>
<feature type="domain" description="Major facilitator superfamily (MFS) profile" evidence="6">
    <location>
        <begin position="45"/>
        <end position="466"/>
    </location>
</feature>
<evidence type="ECO:0000313" key="7">
    <source>
        <dbReference type="EMBL" id="GAD99525.1"/>
    </source>
</evidence>
<feature type="transmembrane region" description="Helical" evidence="5">
    <location>
        <begin position="438"/>
        <end position="460"/>
    </location>
</feature>
<sequence>MSDLSSDVRKDQFDTTSHLEDVSTYETETPADAPINWPAWKRNAQILMVAFHSMDTVFMAAGIIPGYEAMAEAYKVTVPEASYLTSAQILVLGIAPFFWIPITARFGRYHIFMFSVLASMVLNIGGAYCKSFGAQMATRVLVAWFIAPPIGIGSGVVAELCYPEERGQKIGWWTLMTVLGIPGGAFINGFVVQHLGFEWIFFLFAIINAAQFVAYVLLGDETLYVKDSPRRTGLARFIPHRMDHQPIKVGDFFKPLSLGKFPRVLIPAIAHAVSFAYANIAVIIETPLTFGEKFHFNAQQVGYQFAAVIVGSLIGEQVSGPMSDWFLKTRRERTGHSIPADRLWLSYIGFGTVIAGLLTWGFQLEKATTWNITPCVGMAIDSFGNQILTTTLISFAVDSHREYSASVGVFINLFRQVFGFLGPFYFPDMFAALGLGGAAGLMCGLIVVASLAPTVIIQVIDSRRKH</sequence>
<feature type="transmembrane region" description="Helical" evidence="5">
    <location>
        <begin position="343"/>
        <end position="364"/>
    </location>
</feature>
<reference evidence="8" key="1">
    <citation type="journal article" date="2014" name="Genome Announc.">
        <title>Draft genome sequence of the formaldehyde-resistant fungus Byssochlamys spectabilis No. 5 (anamorph Paecilomyces variotii No. 5) (NBRC109023).</title>
        <authorList>
            <person name="Oka T."/>
            <person name="Ekino K."/>
            <person name="Fukuda K."/>
            <person name="Nomura Y."/>
        </authorList>
    </citation>
    <scope>NUCLEOTIDE SEQUENCE [LARGE SCALE GENOMIC DNA]</scope>
    <source>
        <strain evidence="8">No. 5 / NBRC 109023</strain>
    </source>
</reference>
<proteinExistence type="predicted"/>
<feature type="transmembrane region" description="Helical" evidence="5">
    <location>
        <begin position="264"/>
        <end position="284"/>
    </location>
</feature>
<feature type="transmembrane region" description="Helical" evidence="5">
    <location>
        <begin position="109"/>
        <end position="128"/>
    </location>
</feature>
<dbReference type="PANTHER" id="PTHR23502:SF2">
    <property type="entry name" value="TRANSPORTER, PUTATIVE (AFU_ORTHOLOGUE AFUA_2G08910)-RELATED"/>
    <property type="match status" value="1"/>
</dbReference>